<sequence>MAGATLATLVRRGTAAAALARAGEKGVARAAGLLSIDTLACLVVGAGHPTLGRLLDSQDPAPVDGGWTPLAAPDVGRARTDALVVDVTAAHIDELDAVHPASGTVPGAVVVPLAVHLGARTDTSGPELLAAVAAGYEVTAVAAELLGGPRLYRSSWWPGSVAGRLGAAMTASCLLGLDEERTRWALALASASVGGLLSEDVFADGHYVLLGDAAAAGLRAALRAAAGLRASPTLLDGPARRAFAVPADGSVDGGPRIVEGMHKEFPCSTPLQAVIRGLECLAGRAGRAAIGTASAVEVTLPAAMTAYISTDRVVDGPPEAAASLAYSVGAVAEGRERDVRYFRTADPATAFGGELMLVPVPAADAVELTVTSARGDVVRHREPLRLELDPAEVVTRKLGVLFDGDPRWTALPGETAGGLAPRELTRLLAERR</sequence>
<dbReference type="Gene3D" id="3.30.1330.120">
    <property type="entry name" value="2-methylcitrate dehydratase PrpD"/>
    <property type="match status" value="1"/>
</dbReference>
<gene>
    <name evidence="3" type="ORF">GCM10009788_47060</name>
</gene>
<comment type="caution">
    <text evidence="3">The sequence shown here is derived from an EMBL/GenBank/DDBJ whole genome shotgun (WGS) entry which is preliminary data.</text>
</comment>
<evidence type="ECO:0000313" key="3">
    <source>
        <dbReference type="EMBL" id="GAA1538919.1"/>
    </source>
</evidence>
<dbReference type="InterPro" id="IPR042188">
    <property type="entry name" value="MmgE/PrpD_sf_2"/>
</dbReference>
<dbReference type="SUPFAM" id="SSF103378">
    <property type="entry name" value="2-methylcitrate dehydratase PrpD"/>
    <property type="match status" value="1"/>
</dbReference>
<dbReference type="Pfam" id="PF03972">
    <property type="entry name" value="MmgE_PrpD_N"/>
    <property type="match status" value="1"/>
</dbReference>
<dbReference type="PANTHER" id="PTHR16943">
    <property type="entry name" value="2-METHYLCITRATE DEHYDRATASE-RELATED"/>
    <property type="match status" value="1"/>
</dbReference>
<feature type="domain" description="MmgE/PrpD N-terminal" evidence="2">
    <location>
        <begin position="29"/>
        <end position="238"/>
    </location>
</feature>
<comment type="similarity">
    <text evidence="1">Belongs to the PrpD family.</text>
</comment>
<organism evidence="3 4">
    <name type="scientific">Nocardioides humi</name>
    <dbReference type="NCBI Taxonomy" id="449461"/>
    <lineage>
        <taxon>Bacteria</taxon>
        <taxon>Bacillati</taxon>
        <taxon>Actinomycetota</taxon>
        <taxon>Actinomycetes</taxon>
        <taxon>Propionibacteriales</taxon>
        <taxon>Nocardioidaceae</taxon>
        <taxon>Nocardioides</taxon>
    </lineage>
</organism>
<dbReference type="PANTHER" id="PTHR16943:SF8">
    <property type="entry name" value="2-METHYLCITRATE DEHYDRATASE"/>
    <property type="match status" value="1"/>
</dbReference>
<keyword evidence="4" id="KW-1185">Reference proteome</keyword>
<accession>A0ABN2BDL0</accession>
<dbReference type="InterPro" id="IPR036148">
    <property type="entry name" value="MmgE/PrpD_sf"/>
</dbReference>
<dbReference type="RefSeq" id="WP_141006340.1">
    <property type="nucleotide sequence ID" value="NZ_BAAAOR010000036.1"/>
</dbReference>
<dbReference type="InterPro" id="IPR045336">
    <property type="entry name" value="MmgE_PrpD_N"/>
</dbReference>
<dbReference type="InterPro" id="IPR005656">
    <property type="entry name" value="MmgE_PrpD"/>
</dbReference>
<dbReference type="Gene3D" id="1.10.4100.10">
    <property type="entry name" value="2-methylcitrate dehydratase PrpD"/>
    <property type="match status" value="1"/>
</dbReference>
<reference evidence="3 4" key="1">
    <citation type="journal article" date="2019" name="Int. J. Syst. Evol. Microbiol.">
        <title>The Global Catalogue of Microorganisms (GCM) 10K type strain sequencing project: providing services to taxonomists for standard genome sequencing and annotation.</title>
        <authorList>
            <consortium name="The Broad Institute Genomics Platform"/>
            <consortium name="The Broad Institute Genome Sequencing Center for Infectious Disease"/>
            <person name="Wu L."/>
            <person name="Ma J."/>
        </authorList>
    </citation>
    <scope>NUCLEOTIDE SEQUENCE [LARGE SCALE GENOMIC DNA]</scope>
    <source>
        <strain evidence="3 4">JCM 14942</strain>
    </source>
</reference>
<protein>
    <recommendedName>
        <fullName evidence="2">MmgE/PrpD N-terminal domain-containing protein</fullName>
    </recommendedName>
</protein>
<evidence type="ECO:0000256" key="1">
    <source>
        <dbReference type="ARBA" id="ARBA00006174"/>
    </source>
</evidence>
<name>A0ABN2BDL0_9ACTN</name>
<proteinExistence type="inferred from homology"/>
<dbReference type="Proteomes" id="UP001500842">
    <property type="component" value="Unassembled WGS sequence"/>
</dbReference>
<dbReference type="InterPro" id="IPR042183">
    <property type="entry name" value="MmgE/PrpD_sf_1"/>
</dbReference>
<dbReference type="EMBL" id="BAAAOR010000036">
    <property type="protein sequence ID" value="GAA1538919.1"/>
    <property type="molecule type" value="Genomic_DNA"/>
</dbReference>
<evidence type="ECO:0000259" key="2">
    <source>
        <dbReference type="Pfam" id="PF03972"/>
    </source>
</evidence>
<evidence type="ECO:0000313" key="4">
    <source>
        <dbReference type="Proteomes" id="UP001500842"/>
    </source>
</evidence>